<comment type="caution">
    <text evidence="12">The sequence shown here is derived from an EMBL/GenBank/DDBJ whole genome shotgun (WGS) entry which is preliminary data.</text>
</comment>
<keyword evidence="7" id="KW-1133">Transmembrane helix</keyword>
<evidence type="ECO:0000313" key="13">
    <source>
        <dbReference type="Proteomes" id="UP001497623"/>
    </source>
</evidence>
<evidence type="ECO:0000256" key="9">
    <source>
        <dbReference type="ARBA" id="ARBA00023136"/>
    </source>
</evidence>
<keyword evidence="9 10" id="KW-0472">Membrane</keyword>
<dbReference type="PANTHER" id="PTHR45760">
    <property type="entry name" value="FI19922P1-RELATED"/>
    <property type="match status" value="1"/>
</dbReference>
<evidence type="ECO:0000256" key="4">
    <source>
        <dbReference type="ARBA" id="ARBA00022692"/>
    </source>
</evidence>
<keyword evidence="4 10" id="KW-0812">Transmembrane</keyword>
<sequence>MSSPQPTVQTTRSRANIVAELKALFRKPFNLVKKKLQLSFIPQVFQKCFTASAIDSIPGRIRNAFRQTSHVSWCLDPSHLGSVDAFVKISQREGIRTLWSGLPPTLVVALPNTVIYFTSYEQIRSALMKRFPSSVNSNGSPDPWMGGAAGGVARAWSVSIVSPVELIRTKLQSQNVSYKELSEVLSTQVKIEGISSLWRGWVPTVLRDIPFSVIYWYSYEGLKRMMNQQQPDLTFSMTAGALSGGLAGTMTLPLDVVKTHRQIEIGPDKASFRSSGSTWRILQNIYQLQGTRGLFTGLVPRLAKVMPACAIMISTYEYAKYFWRQRNFV</sequence>
<dbReference type="GO" id="GO:1990542">
    <property type="term" value="P:mitochondrial transmembrane transport"/>
    <property type="evidence" value="ECO:0007669"/>
    <property type="project" value="InterPro"/>
</dbReference>
<name>A0AAV2PWN8_MEGNR</name>
<organism evidence="12 13">
    <name type="scientific">Meganyctiphanes norvegica</name>
    <name type="common">Northern krill</name>
    <name type="synonym">Thysanopoda norvegica</name>
    <dbReference type="NCBI Taxonomy" id="48144"/>
    <lineage>
        <taxon>Eukaryota</taxon>
        <taxon>Metazoa</taxon>
        <taxon>Ecdysozoa</taxon>
        <taxon>Arthropoda</taxon>
        <taxon>Crustacea</taxon>
        <taxon>Multicrustacea</taxon>
        <taxon>Malacostraca</taxon>
        <taxon>Eumalacostraca</taxon>
        <taxon>Eucarida</taxon>
        <taxon>Euphausiacea</taxon>
        <taxon>Euphausiidae</taxon>
        <taxon>Meganyctiphanes</taxon>
    </lineage>
</organism>
<feature type="repeat" description="Solcar" evidence="10">
    <location>
        <begin position="6"/>
        <end position="126"/>
    </location>
</feature>
<dbReference type="InterPro" id="IPR002067">
    <property type="entry name" value="MCP"/>
</dbReference>
<keyword evidence="13" id="KW-1185">Reference proteome</keyword>
<keyword evidence="6" id="KW-0999">Mitochondrion inner membrane</keyword>
<evidence type="ECO:0000256" key="2">
    <source>
        <dbReference type="ARBA" id="ARBA00006375"/>
    </source>
</evidence>
<comment type="similarity">
    <text evidence="2 11">Belongs to the mitochondrial carrier (TC 2.A.29) family.</text>
</comment>
<evidence type="ECO:0008006" key="14">
    <source>
        <dbReference type="Google" id="ProtNLM"/>
    </source>
</evidence>
<evidence type="ECO:0000313" key="12">
    <source>
        <dbReference type="EMBL" id="CAL4065563.1"/>
    </source>
</evidence>
<dbReference type="InterPro" id="IPR018108">
    <property type="entry name" value="MCP_transmembrane"/>
</dbReference>
<dbReference type="InterPro" id="IPR023395">
    <property type="entry name" value="MCP_dom_sf"/>
</dbReference>
<protein>
    <recommendedName>
        <fullName evidence="14">Solute carrier family 25 member 40</fullName>
    </recommendedName>
</protein>
<gene>
    <name evidence="12" type="ORF">MNOR_LOCUS4891</name>
</gene>
<dbReference type="Gene3D" id="1.50.40.10">
    <property type="entry name" value="Mitochondrial carrier domain"/>
    <property type="match status" value="1"/>
</dbReference>
<feature type="repeat" description="Solcar" evidence="10">
    <location>
        <begin position="141"/>
        <end position="225"/>
    </location>
</feature>
<accession>A0AAV2PWN8</accession>
<evidence type="ECO:0000256" key="7">
    <source>
        <dbReference type="ARBA" id="ARBA00022989"/>
    </source>
</evidence>
<dbReference type="PROSITE" id="PS50920">
    <property type="entry name" value="SOLCAR"/>
    <property type="match status" value="3"/>
</dbReference>
<evidence type="ECO:0000256" key="8">
    <source>
        <dbReference type="ARBA" id="ARBA00023128"/>
    </source>
</evidence>
<evidence type="ECO:0000256" key="3">
    <source>
        <dbReference type="ARBA" id="ARBA00022448"/>
    </source>
</evidence>
<evidence type="ECO:0000256" key="1">
    <source>
        <dbReference type="ARBA" id="ARBA00004448"/>
    </source>
</evidence>
<dbReference type="Pfam" id="PF00153">
    <property type="entry name" value="Mito_carr"/>
    <property type="match status" value="3"/>
</dbReference>
<dbReference type="PRINTS" id="PR00926">
    <property type="entry name" value="MITOCARRIER"/>
</dbReference>
<dbReference type="AlphaFoldDB" id="A0AAV2PWN8"/>
<feature type="non-terminal residue" evidence="12">
    <location>
        <position position="329"/>
    </location>
</feature>
<reference evidence="12 13" key="1">
    <citation type="submission" date="2024-05" db="EMBL/GenBank/DDBJ databases">
        <authorList>
            <person name="Wallberg A."/>
        </authorList>
    </citation>
    <scope>NUCLEOTIDE SEQUENCE [LARGE SCALE GENOMIC DNA]</scope>
</reference>
<dbReference type="EMBL" id="CAXKWB010001826">
    <property type="protein sequence ID" value="CAL4065563.1"/>
    <property type="molecule type" value="Genomic_DNA"/>
</dbReference>
<dbReference type="SUPFAM" id="SSF103506">
    <property type="entry name" value="Mitochondrial carrier"/>
    <property type="match status" value="1"/>
</dbReference>
<feature type="repeat" description="Solcar" evidence="10">
    <location>
        <begin position="231"/>
        <end position="322"/>
    </location>
</feature>
<evidence type="ECO:0000256" key="5">
    <source>
        <dbReference type="ARBA" id="ARBA00022737"/>
    </source>
</evidence>
<evidence type="ECO:0000256" key="10">
    <source>
        <dbReference type="PROSITE-ProRule" id="PRU00282"/>
    </source>
</evidence>
<comment type="subcellular location">
    <subcellularLocation>
        <location evidence="1">Mitochondrion inner membrane</location>
        <topology evidence="1">Multi-pass membrane protein</topology>
    </subcellularLocation>
</comment>
<keyword evidence="5" id="KW-0677">Repeat</keyword>
<dbReference type="GO" id="GO:0005743">
    <property type="term" value="C:mitochondrial inner membrane"/>
    <property type="evidence" value="ECO:0007669"/>
    <property type="project" value="UniProtKB-SubCell"/>
</dbReference>
<dbReference type="Proteomes" id="UP001497623">
    <property type="component" value="Unassembled WGS sequence"/>
</dbReference>
<evidence type="ECO:0000256" key="11">
    <source>
        <dbReference type="RuleBase" id="RU000488"/>
    </source>
</evidence>
<keyword evidence="8" id="KW-0496">Mitochondrion</keyword>
<proteinExistence type="inferred from homology"/>
<dbReference type="InterPro" id="IPR045315">
    <property type="entry name" value="Mtm1-like"/>
</dbReference>
<dbReference type="PANTHER" id="PTHR45760:SF2">
    <property type="entry name" value="FI19922P1-RELATED"/>
    <property type="match status" value="1"/>
</dbReference>
<evidence type="ECO:0000256" key="6">
    <source>
        <dbReference type="ARBA" id="ARBA00022792"/>
    </source>
</evidence>
<keyword evidence="3 11" id="KW-0813">Transport</keyword>